<dbReference type="InterPro" id="IPR035906">
    <property type="entry name" value="MetI-like_sf"/>
</dbReference>
<feature type="transmembrane region" description="Helical" evidence="8">
    <location>
        <begin position="27"/>
        <end position="49"/>
    </location>
</feature>
<gene>
    <name evidence="10" type="ORF">ACFQ08_13375</name>
</gene>
<dbReference type="EMBL" id="JBHTHX010000383">
    <property type="protein sequence ID" value="MFD0885542.1"/>
    <property type="molecule type" value="Genomic_DNA"/>
</dbReference>
<dbReference type="Proteomes" id="UP001597024">
    <property type="component" value="Unassembled WGS sequence"/>
</dbReference>
<feature type="domain" description="ABC transmembrane type-1" evidence="9">
    <location>
        <begin position="23"/>
        <end position="223"/>
    </location>
</feature>
<keyword evidence="5" id="KW-0029">Amino-acid transport</keyword>
<evidence type="ECO:0000259" key="9">
    <source>
        <dbReference type="PROSITE" id="PS50928"/>
    </source>
</evidence>
<dbReference type="InterPro" id="IPR043429">
    <property type="entry name" value="ArtM/GltK/GlnP/TcyL/YhdX-like"/>
</dbReference>
<evidence type="ECO:0000256" key="1">
    <source>
        <dbReference type="ARBA" id="ARBA00004651"/>
    </source>
</evidence>
<comment type="subcellular location">
    <subcellularLocation>
        <location evidence="1 8">Cell membrane</location>
        <topology evidence="1 8">Multi-pass membrane protein</topology>
    </subcellularLocation>
</comment>
<dbReference type="NCBIfam" id="TIGR01726">
    <property type="entry name" value="HEQRo_perm_3TM"/>
    <property type="match status" value="1"/>
</dbReference>
<dbReference type="InterPro" id="IPR010065">
    <property type="entry name" value="AA_ABC_transptr_permease_3TM"/>
</dbReference>
<proteinExistence type="inferred from homology"/>
<dbReference type="PANTHER" id="PTHR30614:SF0">
    <property type="entry name" value="L-CYSTINE TRANSPORT SYSTEM PERMEASE PROTEIN TCYL"/>
    <property type="match status" value="1"/>
</dbReference>
<feature type="transmembrane region" description="Helical" evidence="8">
    <location>
        <begin position="61"/>
        <end position="87"/>
    </location>
</feature>
<evidence type="ECO:0000256" key="3">
    <source>
        <dbReference type="ARBA" id="ARBA00022475"/>
    </source>
</evidence>
<evidence type="ECO:0000256" key="4">
    <source>
        <dbReference type="ARBA" id="ARBA00022692"/>
    </source>
</evidence>
<keyword evidence="11" id="KW-1185">Reference proteome</keyword>
<feature type="transmembrane region" description="Helical" evidence="8">
    <location>
        <begin position="93"/>
        <end position="113"/>
    </location>
</feature>
<evidence type="ECO:0000256" key="2">
    <source>
        <dbReference type="ARBA" id="ARBA00022448"/>
    </source>
</evidence>
<dbReference type="SUPFAM" id="SSF161098">
    <property type="entry name" value="MetI-like"/>
    <property type="match status" value="1"/>
</dbReference>
<dbReference type="PANTHER" id="PTHR30614">
    <property type="entry name" value="MEMBRANE COMPONENT OF AMINO ACID ABC TRANSPORTER"/>
    <property type="match status" value="1"/>
</dbReference>
<evidence type="ECO:0000256" key="5">
    <source>
        <dbReference type="ARBA" id="ARBA00022970"/>
    </source>
</evidence>
<evidence type="ECO:0000313" key="10">
    <source>
        <dbReference type="EMBL" id="MFD0885542.1"/>
    </source>
</evidence>
<dbReference type="Gene3D" id="1.10.3720.10">
    <property type="entry name" value="MetI-like"/>
    <property type="match status" value="1"/>
</dbReference>
<evidence type="ECO:0000313" key="11">
    <source>
        <dbReference type="Proteomes" id="UP001597024"/>
    </source>
</evidence>
<keyword evidence="2 8" id="KW-0813">Transport</keyword>
<dbReference type="InterPro" id="IPR000515">
    <property type="entry name" value="MetI-like"/>
</dbReference>
<dbReference type="CDD" id="cd06261">
    <property type="entry name" value="TM_PBP2"/>
    <property type="match status" value="1"/>
</dbReference>
<dbReference type="PROSITE" id="PS50928">
    <property type="entry name" value="ABC_TM1"/>
    <property type="match status" value="1"/>
</dbReference>
<keyword evidence="3" id="KW-1003">Cell membrane</keyword>
<keyword evidence="4 8" id="KW-0812">Transmembrane</keyword>
<name>A0ABW3DRA4_9ACTN</name>
<accession>A0ABW3DRA4</accession>
<organism evidence="10 11">
    <name type="scientific">Streptosporangium algeriense</name>
    <dbReference type="NCBI Taxonomy" id="1682748"/>
    <lineage>
        <taxon>Bacteria</taxon>
        <taxon>Bacillati</taxon>
        <taxon>Actinomycetota</taxon>
        <taxon>Actinomycetes</taxon>
        <taxon>Streptosporangiales</taxon>
        <taxon>Streptosporangiaceae</taxon>
        <taxon>Streptosporangium</taxon>
    </lineage>
</organism>
<sequence>MNFDWSFMWTHMFDLSPHYGAGMQRTLVMAVVSMVLGVALGMLVALARLSRIRVISFLGGVYVWLLRGVPELVILILLYTGLAAAGIFRFSDVTLFGITFPAAMQAAIFGFSIREGAYMGEIFRSGILAVDRGQVEAAKALGMKRVTTLRRIILPQAMRVVIPPMGNQFTIMLKATSLASVLGVPELLLTTQTYAAETFRVFELFVGLAVNYLILTTIWTFVQSLIEARLDRHNADASAQGLFGRIRAHLLGGPATKEKAA</sequence>
<keyword evidence="7 8" id="KW-0472">Membrane</keyword>
<evidence type="ECO:0000256" key="6">
    <source>
        <dbReference type="ARBA" id="ARBA00022989"/>
    </source>
</evidence>
<protein>
    <submittedName>
        <fullName evidence="10">Amino acid ABC transporter permease</fullName>
    </submittedName>
</protein>
<dbReference type="Pfam" id="PF00528">
    <property type="entry name" value="BPD_transp_1"/>
    <property type="match status" value="1"/>
</dbReference>
<evidence type="ECO:0000256" key="8">
    <source>
        <dbReference type="RuleBase" id="RU363032"/>
    </source>
</evidence>
<reference evidence="11" key="1">
    <citation type="journal article" date="2019" name="Int. J. Syst. Evol. Microbiol.">
        <title>The Global Catalogue of Microorganisms (GCM) 10K type strain sequencing project: providing services to taxonomists for standard genome sequencing and annotation.</title>
        <authorList>
            <consortium name="The Broad Institute Genomics Platform"/>
            <consortium name="The Broad Institute Genome Sequencing Center for Infectious Disease"/>
            <person name="Wu L."/>
            <person name="Ma J."/>
        </authorList>
    </citation>
    <scope>NUCLEOTIDE SEQUENCE [LARGE SCALE GENOMIC DNA]</scope>
    <source>
        <strain evidence="11">CCUG 62974</strain>
    </source>
</reference>
<keyword evidence="6 8" id="KW-1133">Transmembrane helix</keyword>
<comment type="similarity">
    <text evidence="8">Belongs to the binding-protein-dependent transport system permease family.</text>
</comment>
<evidence type="ECO:0000256" key="7">
    <source>
        <dbReference type="ARBA" id="ARBA00023136"/>
    </source>
</evidence>
<feature type="transmembrane region" description="Helical" evidence="8">
    <location>
        <begin position="204"/>
        <end position="222"/>
    </location>
</feature>
<comment type="caution">
    <text evidence="10">The sequence shown here is derived from an EMBL/GenBank/DDBJ whole genome shotgun (WGS) entry which is preliminary data.</text>
</comment>